<comment type="caution">
    <text evidence="3">The sequence shown here is derived from an EMBL/GenBank/DDBJ whole genome shotgun (WGS) entry which is preliminary data.</text>
</comment>
<keyword evidence="1" id="KW-0472">Membrane</keyword>
<proteinExistence type="predicted"/>
<protein>
    <recommendedName>
        <fullName evidence="2">Protein-glutamine gamma-glutamyltransferase-like C-terminal domain-containing protein</fullName>
    </recommendedName>
</protein>
<keyword evidence="4" id="KW-1185">Reference proteome</keyword>
<dbReference type="AlphaFoldDB" id="A0A841AQY3"/>
<sequence length="219" mass="23071">MILASAAARALGVPVDPDADEARQWVLDELAKPEYREAQPTWFDLIAGAIRDWFESLTFGAAGGPPGIGALIVVLVVAVVLVIAFLVFGAPRLNRKSTVAGSLFGEDDDRDAAAIRRAAEEAARAGDYTLAVAESFRAIARGLAERTVLTTTPGTTAHDFSVRAAAAFPAFDARLADAAAAFDDVRYLGGTGDRAQYDAVAALERDLRSATPLLETIPV</sequence>
<evidence type="ECO:0000313" key="3">
    <source>
        <dbReference type="EMBL" id="MBB5844191.1"/>
    </source>
</evidence>
<feature type="domain" description="Protein-glutamine gamma-glutamyltransferase-like C-terminal" evidence="2">
    <location>
        <begin position="136"/>
        <end position="203"/>
    </location>
</feature>
<reference evidence="3 4" key="1">
    <citation type="submission" date="2020-08" db="EMBL/GenBank/DDBJ databases">
        <title>Sequencing the genomes of 1000 actinobacteria strains.</title>
        <authorList>
            <person name="Klenk H.-P."/>
        </authorList>
    </citation>
    <scope>NUCLEOTIDE SEQUENCE [LARGE SCALE GENOMIC DNA]</scope>
    <source>
        <strain evidence="3 4">DSM 105784</strain>
    </source>
</reference>
<evidence type="ECO:0000259" key="2">
    <source>
        <dbReference type="Pfam" id="PF13559"/>
    </source>
</evidence>
<evidence type="ECO:0000313" key="4">
    <source>
        <dbReference type="Proteomes" id="UP000536685"/>
    </source>
</evidence>
<keyword evidence="1" id="KW-1133">Transmembrane helix</keyword>
<accession>A0A841AQY3</accession>
<gene>
    <name evidence="3" type="ORF">HD599_002514</name>
</gene>
<dbReference type="InterPro" id="IPR025403">
    <property type="entry name" value="TgpA-like_C"/>
</dbReference>
<feature type="transmembrane region" description="Helical" evidence="1">
    <location>
        <begin position="67"/>
        <end position="88"/>
    </location>
</feature>
<dbReference type="Proteomes" id="UP000536685">
    <property type="component" value="Unassembled WGS sequence"/>
</dbReference>
<dbReference type="EMBL" id="JACHMJ010000001">
    <property type="protein sequence ID" value="MBB5844191.1"/>
    <property type="molecule type" value="Genomic_DNA"/>
</dbReference>
<name>A0A841AQY3_9MICO</name>
<dbReference type="Pfam" id="PF13559">
    <property type="entry name" value="DUF4129"/>
    <property type="match status" value="1"/>
</dbReference>
<organism evidence="3 4">
    <name type="scientific">Conyzicola lurida</name>
    <dbReference type="NCBI Taxonomy" id="1172621"/>
    <lineage>
        <taxon>Bacteria</taxon>
        <taxon>Bacillati</taxon>
        <taxon>Actinomycetota</taxon>
        <taxon>Actinomycetes</taxon>
        <taxon>Micrococcales</taxon>
        <taxon>Microbacteriaceae</taxon>
        <taxon>Conyzicola</taxon>
    </lineage>
</organism>
<keyword evidence="1" id="KW-0812">Transmembrane</keyword>
<evidence type="ECO:0000256" key="1">
    <source>
        <dbReference type="SAM" id="Phobius"/>
    </source>
</evidence>